<dbReference type="EMBL" id="BTRK01000003">
    <property type="protein sequence ID" value="GMR43762.1"/>
    <property type="molecule type" value="Genomic_DNA"/>
</dbReference>
<keyword evidence="2" id="KW-1185">Reference proteome</keyword>
<gene>
    <name evidence="1" type="ORF">PMAYCL1PPCAC_13957</name>
</gene>
<accession>A0AAN4ZM06</accession>
<name>A0AAN4ZM06_9BILA</name>
<dbReference type="Proteomes" id="UP001328107">
    <property type="component" value="Unassembled WGS sequence"/>
</dbReference>
<evidence type="ECO:0000313" key="1">
    <source>
        <dbReference type="EMBL" id="GMR43762.1"/>
    </source>
</evidence>
<feature type="non-terminal residue" evidence="1">
    <location>
        <position position="1"/>
    </location>
</feature>
<organism evidence="1 2">
    <name type="scientific">Pristionchus mayeri</name>
    <dbReference type="NCBI Taxonomy" id="1317129"/>
    <lineage>
        <taxon>Eukaryota</taxon>
        <taxon>Metazoa</taxon>
        <taxon>Ecdysozoa</taxon>
        <taxon>Nematoda</taxon>
        <taxon>Chromadorea</taxon>
        <taxon>Rhabditida</taxon>
        <taxon>Rhabditina</taxon>
        <taxon>Diplogasteromorpha</taxon>
        <taxon>Diplogasteroidea</taxon>
        <taxon>Neodiplogasteridae</taxon>
        <taxon>Pristionchus</taxon>
    </lineage>
</organism>
<sequence>CLRFEESEKLSIRSLMFGLIESLHLTLTYLIDEKNMAAERSGDQNISCSRALEAAIYESVDVSGESGVLLRRMLNDCGAFVTRFEKE</sequence>
<reference evidence="2" key="1">
    <citation type="submission" date="2022-10" db="EMBL/GenBank/DDBJ databases">
        <title>Genome assembly of Pristionchus species.</title>
        <authorList>
            <person name="Yoshida K."/>
            <person name="Sommer R.J."/>
        </authorList>
    </citation>
    <scope>NUCLEOTIDE SEQUENCE [LARGE SCALE GENOMIC DNA]</scope>
    <source>
        <strain evidence="2">RS5460</strain>
    </source>
</reference>
<evidence type="ECO:0000313" key="2">
    <source>
        <dbReference type="Proteomes" id="UP001328107"/>
    </source>
</evidence>
<feature type="non-terminal residue" evidence="1">
    <location>
        <position position="87"/>
    </location>
</feature>
<protein>
    <submittedName>
        <fullName evidence="1">Uncharacterized protein</fullName>
    </submittedName>
</protein>
<comment type="caution">
    <text evidence="1">The sequence shown here is derived from an EMBL/GenBank/DDBJ whole genome shotgun (WGS) entry which is preliminary data.</text>
</comment>
<proteinExistence type="predicted"/>
<dbReference type="AlphaFoldDB" id="A0AAN4ZM06"/>